<accession>U1N4N1</accession>
<dbReference type="HOGENOM" id="CLU_2930163_0_0_2"/>
<protein>
    <submittedName>
        <fullName evidence="1">Uncharacterized protein</fullName>
    </submittedName>
</protein>
<dbReference type="STRING" id="1238424.J07HQW1_01382"/>
<gene>
    <name evidence="1" type="ORF">J07HQW1_01382</name>
</gene>
<evidence type="ECO:0000313" key="2">
    <source>
        <dbReference type="Proteomes" id="UP000030649"/>
    </source>
</evidence>
<dbReference type="Proteomes" id="UP000030649">
    <property type="component" value="Unassembled WGS sequence"/>
</dbReference>
<dbReference type="EMBL" id="KE356560">
    <property type="protein sequence ID" value="ERG91348.1"/>
    <property type="molecule type" value="Genomic_DNA"/>
</dbReference>
<organism evidence="1 2">
    <name type="scientific">Haloquadratum walsbyi J07HQW1</name>
    <dbReference type="NCBI Taxonomy" id="1238424"/>
    <lineage>
        <taxon>Archaea</taxon>
        <taxon>Methanobacteriati</taxon>
        <taxon>Methanobacteriota</taxon>
        <taxon>Stenosarchaea group</taxon>
        <taxon>Halobacteria</taxon>
        <taxon>Halobacteriales</taxon>
        <taxon>Haloferacaceae</taxon>
        <taxon>Haloquadratum</taxon>
    </lineage>
</organism>
<name>U1N4N1_9EURY</name>
<sequence length="60" mass="6845">MQVQHGFCSILLHELQKIVDITCADVISASESLFLVFVDLSLVSRRFLTLAPSFHTFTYR</sequence>
<proteinExistence type="predicted"/>
<reference evidence="1 2" key="1">
    <citation type="journal article" date="2013" name="PLoS ONE">
        <title>Assembly-driven community genomics of a hypersaline microbial ecosystem.</title>
        <authorList>
            <person name="Podell S."/>
            <person name="Ugalde J.A."/>
            <person name="Narasingarao P."/>
            <person name="Banfield J.F."/>
            <person name="Heidelberg K.B."/>
            <person name="Allen E.E."/>
        </authorList>
    </citation>
    <scope>NUCLEOTIDE SEQUENCE [LARGE SCALE GENOMIC DNA]</scope>
    <source>
        <strain evidence="2">J07HQW1</strain>
    </source>
</reference>
<evidence type="ECO:0000313" key="1">
    <source>
        <dbReference type="EMBL" id="ERG91348.1"/>
    </source>
</evidence>
<dbReference type="AlphaFoldDB" id="U1N4N1"/>